<feature type="transmembrane region" description="Helical" evidence="4">
    <location>
        <begin position="304"/>
        <end position="326"/>
    </location>
</feature>
<dbReference type="Proteomes" id="UP000772434">
    <property type="component" value="Unassembled WGS sequence"/>
</dbReference>
<keyword evidence="7" id="KW-1185">Reference proteome</keyword>
<organism evidence="6 7">
    <name type="scientific">Rhodocollybia butyracea</name>
    <dbReference type="NCBI Taxonomy" id="206335"/>
    <lineage>
        <taxon>Eukaryota</taxon>
        <taxon>Fungi</taxon>
        <taxon>Dikarya</taxon>
        <taxon>Basidiomycota</taxon>
        <taxon>Agaricomycotina</taxon>
        <taxon>Agaricomycetes</taxon>
        <taxon>Agaricomycetidae</taxon>
        <taxon>Agaricales</taxon>
        <taxon>Marasmiineae</taxon>
        <taxon>Omphalotaceae</taxon>
        <taxon>Rhodocollybia</taxon>
    </lineage>
</organism>
<comment type="caution">
    <text evidence="6">The sequence shown here is derived from an EMBL/GenBank/DDBJ whole genome shotgun (WGS) entry which is preliminary data.</text>
</comment>
<evidence type="ECO:0000313" key="6">
    <source>
        <dbReference type="EMBL" id="KAF9067516.1"/>
    </source>
</evidence>
<proteinExistence type="predicted"/>
<dbReference type="AlphaFoldDB" id="A0A9P5U616"/>
<gene>
    <name evidence="6" type="ORF">BDP27DRAFT_1449041</name>
</gene>
<evidence type="ECO:0000313" key="7">
    <source>
        <dbReference type="Proteomes" id="UP000772434"/>
    </source>
</evidence>
<evidence type="ECO:0000256" key="1">
    <source>
        <dbReference type="ARBA" id="ARBA00022553"/>
    </source>
</evidence>
<sequence length="436" mass="46148">MRAYRVYRDPAMLELATEVWEYGRSYTISPEDVAAGSIATKSFKLTNACYSTTLAGGTFWVPAMNDITLYGVNTGIFLTLSAYLSQATGNATYLSAATESGAFMIDLLYVASEGNGQPVFSATNGSSTCMGLWGPGGDFLINQAGLFMEGLAVLPGDATFGLQNLSVDSMRSNIVNVTLATNALCNAPNGIINTGGGNGDSYLVQGLGALYHVMEEPVDLMMYIGSFLSIQYNTLITAATDPGSNIYASSWIGPPGPYNSASQTKAIFGLINGAQVIDTAYNNGSPSTTSSGSNSSGAQHHTVLVGPIVGGLFGGVIVLAVVGFLINRRRLRRSRTMSPRNFSVDPLLILKVPQPDPLPPSDPASLAAARSLPEMENRGSGYDLTGYTTDTDSPSTVAIGKSIARLEQHFQMLLLRFQQEGRPEWGTEPPAYDMSG</sequence>
<keyword evidence="1" id="KW-0597">Phosphoprotein</keyword>
<dbReference type="Gene3D" id="1.50.10.20">
    <property type="match status" value="1"/>
</dbReference>
<protein>
    <recommendedName>
        <fullName evidence="5">Epidermal growth factor receptor-like transmembrane-juxtamembrane segment domain-containing protein</fullName>
    </recommendedName>
</protein>
<evidence type="ECO:0000256" key="3">
    <source>
        <dbReference type="ARBA" id="ARBA00022840"/>
    </source>
</evidence>
<dbReference type="GO" id="GO:0005524">
    <property type="term" value="F:ATP binding"/>
    <property type="evidence" value="ECO:0007669"/>
    <property type="project" value="UniProtKB-KW"/>
</dbReference>
<keyword evidence="4" id="KW-1133">Transmembrane helix</keyword>
<keyword evidence="4" id="KW-0812">Transmembrane</keyword>
<name>A0A9P5U616_9AGAR</name>
<keyword evidence="3" id="KW-0067">ATP-binding</keyword>
<dbReference type="EMBL" id="JADNRY010000072">
    <property type="protein sequence ID" value="KAF9067516.1"/>
    <property type="molecule type" value="Genomic_DNA"/>
</dbReference>
<evidence type="ECO:0000256" key="2">
    <source>
        <dbReference type="ARBA" id="ARBA00022741"/>
    </source>
</evidence>
<reference evidence="6" key="1">
    <citation type="submission" date="2020-11" db="EMBL/GenBank/DDBJ databases">
        <authorList>
            <consortium name="DOE Joint Genome Institute"/>
            <person name="Ahrendt S."/>
            <person name="Riley R."/>
            <person name="Andreopoulos W."/>
            <person name="Labutti K."/>
            <person name="Pangilinan J."/>
            <person name="Ruiz-Duenas F.J."/>
            <person name="Barrasa J.M."/>
            <person name="Sanchez-Garcia M."/>
            <person name="Camarero S."/>
            <person name="Miyauchi S."/>
            <person name="Serrano A."/>
            <person name="Linde D."/>
            <person name="Babiker R."/>
            <person name="Drula E."/>
            <person name="Ayuso-Fernandez I."/>
            <person name="Pacheco R."/>
            <person name="Padilla G."/>
            <person name="Ferreira P."/>
            <person name="Barriuso J."/>
            <person name="Kellner H."/>
            <person name="Castanera R."/>
            <person name="Alfaro M."/>
            <person name="Ramirez L."/>
            <person name="Pisabarro A.G."/>
            <person name="Kuo A."/>
            <person name="Tritt A."/>
            <person name="Lipzen A."/>
            <person name="He G."/>
            <person name="Yan M."/>
            <person name="Ng V."/>
            <person name="Cullen D."/>
            <person name="Martin F."/>
            <person name="Rosso M.-N."/>
            <person name="Henrissat B."/>
            <person name="Hibbett D."/>
            <person name="Martinez A.T."/>
            <person name="Grigoriev I.V."/>
        </authorList>
    </citation>
    <scope>NUCLEOTIDE SEQUENCE</scope>
    <source>
        <strain evidence="6">AH 40177</strain>
    </source>
</reference>
<dbReference type="OrthoDB" id="3068171at2759"/>
<keyword evidence="2" id="KW-0547">Nucleotide-binding</keyword>
<dbReference type="Pfam" id="PF21314">
    <property type="entry name" value="TM_ErbB1"/>
    <property type="match status" value="1"/>
</dbReference>
<feature type="domain" description="Epidermal growth factor receptor-like transmembrane-juxtamembrane segment" evidence="5">
    <location>
        <begin position="306"/>
        <end position="337"/>
    </location>
</feature>
<keyword evidence="4" id="KW-0472">Membrane</keyword>
<evidence type="ECO:0000256" key="4">
    <source>
        <dbReference type="SAM" id="Phobius"/>
    </source>
</evidence>
<accession>A0A9P5U616</accession>
<evidence type="ECO:0000259" key="5">
    <source>
        <dbReference type="Pfam" id="PF21314"/>
    </source>
</evidence>
<dbReference type="InterPro" id="IPR049328">
    <property type="entry name" value="TM_ErbB1"/>
</dbReference>